<evidence type="ECO:0000256" key="3">
    <source>
        <dbReference type="ARBA" id="ARBA00022723"/>
    </source>
</evidence>
<dbReference type="Gene3D" id="1.10.238.10">
    <property type="entry name" value="EF-hand"/>
    <property type="match status" value="1"/>
</dbReference>
<keyword evidence="5" id="KW-0999">Mitochondrion inner membrane</keyword>
<dbReference type="InterPro" id="IPR002048">
    <property type="entry name" value="EF_hand_dom"/>
</dbReference>
<comment type="subcellular location">
    <subcellularLocation>
        <location evidence="1">Mitochondrion inner membrane</location>
    </subcellularLocation>
    <subcellularLocation>
        <location evidence="2">Mitochondrion intermembrane space</location>
    </subcellularLocation>
</comment>
<keyword evidence="9" id="KW-0472">Membrane</keyword>
<proteinExistence type="predicted"/>
<dbReference type="PANTHER" id="PTHR12294">
    <property type="entry name" value="EF HAND DOMAIN FAMILY A1,A2-RELATED"/>
    <property type="match status" value="1"/>
</dbReference>
<feature type="non-terminal residue" evidence="12">
    <location>
        <position position="1"/>
    </location>
</feature>
<evidence type="ECO:0000313" key="11">
    <source>
        <dbReference type="EMBL" id="MBN3277095.1"/>
    </source>
</evidence>
<evidence type="ECO:0000256" key="2">
    <source>
        <dbReference type="ARBA" id="ARBA00004569"/>
    </source>
</evidence>
<sequence length="204" mass="23783">MSARFMEDLQAEMQEMEFMQFSKGMGTMRREDFAEWLLHYTNEEDNEAYWENMRKRIPPGQSISFEEFKSFCLFTNNMDDFAFTMKMISEANRPIKMAEFKRAVMIATGHELSESVLDTVFKIFDLDGDNCLSHKEFLGVMNDRIQRGLKVKTVNNKCIHKTRVIKRVMQKCHGDVIVPSVLLDVAAVHCFCLAPCLALLEWRV</sequence>
<evidence type="ECO:0000256" key="9">
    <source>
        <dbReference type="ARBA" id="ARBA00023136"/>
    </source>
</evidence>
<feature type="domain" description="EF-hand" evidence="10">
    <location>
        <begin position="112"/>
        <end position="147"/>
    </location>
</feature>
<reference evidence="12" key="1">
    <citation type="journal article" date="2021" name="Cell">
        <title>Tracing the genetic footprints of vertebrate landing in non-teleost ray-finned fishes.</title>
        <authorList>
            <person name="Bi X."/>
            <person name="Wang K."/>
            <person name="Yang L."/>
            <person name="Pan H."/>
            <person name="Jiang H."/>
            <person name="Wei Q."/>
            <person name="Fang M."/>
            <person name="Yu H."/>
            <person name="Zhu C."/>
            <person name="Cai Y."/>
            <person name="He Y."/>
            <person name="Gan X."/>
            <person name="Zeng H."/>
            <person name="Yu D."/>
            <person name="Zhu Y."/>
            <person name="Jiang H."/>
            <person name="Qiu Q."/>
            <person name="Yang H."/>
            <person name="Zhang Y.E."/>
            <person name="Wang W."/>
            <person name="Zhu M."/>
            <person name="He S."/>
            <person name="Zhang G."/>
        </authorList>
    </citation>
    <scope>NUCLEOTIDE SEQUENCE</scope>
    <source>
        <strain evidence="12">Pddl_001</strain>
    </source>
</reference>
<dbReference type="InterPro" id="IPR039800">
    <property type="entry name" value="MICU1/2/3"/>
</dbReference>
<accession>A0ABS2YQ46</accession>
<dbReference type="PROSITE" id="PS00018">
    <property type="entry name" value="EF_HAND_1"/>
    <property type="match status" value="1"/>
</dbReference>
<gene>
    <name evidence="12" type="primary">Micu2_2</name>
    <name evidence="11" type="synonym">Micu2_1</name>
    <name evidence="11" type="ORF">GTO93_0006568</name>
    <name evidence="12" type="ORF">GTO93_0007885</name>
</gene>
<organism evidence="12 13">
    <name type="scientific">Polyodon spathula</name>
    <name type="common">North American paddlefish</name>
    <name type="synonym">Squalus spathula</name>
    <dbReference type="NCBI Taxonomy" id="7913"/>
    <lineage>
        <taxon>Eukaryota</taxon>
        <taxon>Metazoa</taxon>
        <taxon>Chordata</taxon>
        <taxon>Craniata</taxon>
        <taxon>Vertebrata</taxon>
        <taxon>Euteleostomi</taxon>
        <taxon>Actinopterygii</taxon>
        <taxon>Chondrostei</taxon>
        <taxon>Acipenseriformes</taxon>
        <taxon>Polyodontidae</taxon>
        <taxon>Polyodon</taxon>
    </lineage>
</organism>
<keyword evidence="4" id="KW-0677">Repeat</keyword>
<comment type="caution">
    <text evidence="12">The sequence shown here is derived from an EMBL/GenBank/DDBJ whole genome shotgun (WGS) entry which is preliminary data.</text>
</comment>
<dbReference type="Proteomes" id="UP001166093">
    <property type="component" value="Unassembled WGS sequence"/>
</dbReference>
<evidence type="ECO:0000313" key="12">
    <source>
        <dbReference type="EMBL" id="MBN3288345.1"/>
    </source>
</evidence>
<dbReference type="EMBL" id="JAAWVQ010066393">
    <property type="protein sequence ID" value="MBN3277095.1"/>
    <property type="molecule type" value="Genomic_DNA"/>
</dbReference>
<dbReference type="InterPro" id="IPR018247">
    <property type="entry name" value="EF_Hand_1_Ca_BS"/>
</dbReference>
<dbReference type="InterPro" id="IPR011992">
    <property type="entry name" value="EF-hand-dom_pair"/>
</dbReference>
<evidence type="ECO:0000256" key="6">
    <source>
        <dbReference type="ARBA" id="ARBA00022837"/>
    </source>
</evidence>
<keyword evidence="7" id="KW-0809">Transit peptide</keyword>
<evidence type="ECO:0000256" key="1">
    <source>
        <dbReference type="ARBA" id="ARBA00004273"/>
    </source>
</evidence>
<evidence type="ECO:0000259" key="10">
    <source>
        <dbReference type="PROSITE" id="PS50222"/>
    </source>
</evidence>
<keyword evidence="8" id="KW-0496">Mitochondrion</keyword>
<feature type="non-terminal residue" evidence="12">
    <location>
        <position position="204"/>
    </location>
</feature>
<keyword evidence="3" id="KW-0479">Metal-binding</keyword>
<evidence type="ECO:0000256" key="5">
    <source>
        <dbReference type="ARBA" id="ARBA00022792"/>
    </source>
</evidence>
<dbReference type="PROSITE" id="PS50222">
    <property type="entry name" value="EF_HAND_2"/>
    <property type="match status" value="1"/>
</dbReference>
<evidence type="ECO:0000313" key="13">
    <source>
        <dbReference type="Proteomes" id="UP001166093"/>
    </source>
</evidence>
<keyword evidence="6" id="KW-0106">Calcium</keyword>
<dbReference type="EMBL" id="JAAWVQ010174600">
    <property type="protein sequence ID" value="MBN3288345.1"/>
    <property type="molecule type" value="Genomic_DNA"/>
</dbReference>
<dbReference type="SUPFAM" id="SSF47473">
    <property type="entry name" value="EF-hand"/>
    <property type="match status" value="1"/>
</dbReference>
<evidence type="ECO:0000256" key="4">
    <source>
        <dbReference type="ARBA" id="ARBA00022737"/>
    </source>
</evidence>
<dbReference type="PANTHER" id="PTHR12294:SF3">
    <property type="entry name" value="CALCIUM UPTAKE PROTEIN 2, MITOCHONDRIAL"/>
    <property type="match status" value="1"/>
</dbReference>
<evidence type="ECO:0000256" key="8">
    <source>
        <dbReference type="ARBA" id="ARBA00023128"/>
    </source>
</evidence>
<evidence type="ECO:0000256" key="7">
    <source>
        <dbReference type="ARBA" id="ARBA00022946"/>
    </source>
</evidence>
<protein>
    <submittedName>
        <fullName evidence="12">MICU2 protein</fullName>
    </submittedName>
</protein>
<keyword evidence="13" id="KW-1185">Reference proteome</keyword>
<dbReference type="Pfam" id="PF13833">
    <property type="entry name" value="EF-hand_8"/>
    <property type="match status" value="1"/>
</dbReference>
<name>A0ABS2YQ46_POLSP</name>